<proteinExistence type="inferred from homology"/>
<dbReference type="SUPFAM" id="SSF51161">
    <property type="entry name" value="Trimeric LpxA-like enzymes"/>
    <property type="match status" value="1"/>
</dbReference>
<dbReference type="AlphaFoldDB" id="A0AAE3J4I0"/>
<dbReference type="InterPro" id="IPR011004">
    <property type="entry name" value="Trimer_LpxA-like_sf"/>
</dbReference>
<dbReference type="PROSITE" id="PS00101">
    <property type="entry name" value="HEXAPEP_TRANSFERASES"/>
    <property type="match status" value="1"/>
</dbReference>
<dbReference type="Proteomes" id="UP001208041">
    <property type="component" value="Unassembled WGS sequence"/>
</dbReference>
<name>A0AAE3J4I0_9RHOB</name>
<dbReference type="PANTHER" id="PTHR23416">
    <property type="entry name" value="SIALIC ACID SYNTHASE-RELATED"/>
    <property type="match status" value="1"/>
</dbReference>
<sequence>MLAGRHHNGADPFLFELKSKASKAKARLDAVSNNDLPARVEAAKDLFAEGSGPSIVLSPFTIQYGRHVKLGKWSFVNYGATFLDSNIITLGDFVAVGPNVQFITDTHPVRPEDRFQPPKEGDPLPFRVVNYALPITVENHAWIGAGAIIMPGVTIGEGAVVAAGSIVTKDVPSRMIVAGNPARELRSVDD</sequence>
<dbReference type="EMBL" id="JAOYFC010000004">
    <property type="protein sequence ID" value="MCV6825782.1"/>
    <property type="molecule type" value="Genomic_DNA"/>
</dbReference>
<keyword evidence="2" id="KW-0808">Transferase</keyword>
<evidence type="ECO:0000256" key="3">
    <source>
        <dbReference type="ARBA" id="ARBA00022737"/>
    </source>
</evidence>
<accession>A0AAE3J4I0</accession>
<dbReference type="CDD" id="cd03357">
    <property type="entry name" value="LbH_MAT_GAT"/>
    <property type="match status" value="1"/>
</dbReference>
<evidence type="ECO:0000256" key="1">
    <source>
        <dbReference type="ARBA" id="ARBA00007274"/>
    </source>
</evidence>
<keyword evidence="3" id="KW-0677">Repeat</keyword>
<evidence type="ECO:0000256" key="4">
    <source>
        <dbReference type="ARBA" id="ARBA00023315"/>
    </source>
</evidence>
<dbReference type="InterPro" id="IPR001451">
    <property type="entry name" value="Hexapep"/>
</dbReference>
<dbReference type="Gene3D" id="2.160.10.10">
    <property type="entry name" value="Hexapeptide repeat proteins"/>
    <property type="match status" value="1"/>
</dbReference>
<comment type="caution">
    <text evidence="5">The sequence shown here is derived from an EMBL/GenBank/DDBJ whole genome shotgun (WGS) entry which is preliminary data.</text>
</comment>
<gene>
    <name evidence="5" type="ORF">OH136_14570</name>
</gene>
<keyword evidence="6" id="KW-1185">Reference proteome</keyword>
<evidence type="ECO:0000313" key="5">
    <source>
        <dbReference type="EMBL" id="MCV6825782.1"/>
    </source>
</evidence>
<reference evidence="5" key="1">
    <citation type="submission" date="2022-10" db="EMBL/GenBank/DDBJ databases">
        <authorList>
            <person name="Yue Y."/>
        </authorList>
    </citation>
    <scope>NUCLEOTIDE SEQUENCE</scope>
    <source>
        <strain evidence="5">Z654</strain>
    </source>
</reference>
<comment type="similarity">
    <text evidence="1">Belongs to the transferase hexapeptide repeat family.</text>
</comment>
<keyword evidence="4" id="KW-0012">Acyltransferase</keyword>
<evidence type="ECO:0000313" key="6">
    <source>
        <dbReference type="Proteomes" id="UP001208041"/>
    </source>
</evidence>
<dbReference type="GO" id="GO:0005829">
    <property type="term" value="C:cytosol"/>
    <property type="evidence" value="ECO:0007669"/>
    <property type="project" value="TreeGrafter"/>
</dbReference>
<organism evidence="5 6">
    <name type="scientific">Halocynthiibacter halioticoli</name>
    <dbReference type="NCBI Taxonomy" id="2986804"/>
    <lineage>
        <taxon>Bacteria</taxon>
        <taxon>Pseudomonadati</taxon>
        <taxon>Pseudomonadota</taxon>
        <taxon>Alphaproteobacteria</taxon>
        <taxon>Rhodobacterales</taxon>
        <taxon>Paracoccaceae</taxon>
        <taxon>Halocynthiibacter</taxon>
    </lineage>
</organism>
<dbReference type="PANTHER" id="PTHR23416:SF23">
    <property type="entry name" value="ACETYLTRANSFERASE C18B11.09C-RELATED"/>
    <property type="match status" value="1"/>
</dbReference>
<dbReference type="GO" id="GO:0008374">
    <property type="term" value="F:O-acyltransferase activity"/>
    <property type="evidence" value="ECO:0007669"/>
    <property type="project" value="TreeGrafter"/>
</dbReference>
<evidence type="ECO:0000256" key="2">
    <source>
        <dbReference type="ARBA" id="ARBA00022679"/>
    </source>
</evidence>
<dbReference type="InterPro" id="IPR051159">
    <property type="entry name" value="Hexapeptide_acetyltransf"/>
</dbReference>
<dbReference type="Pfam" id="PF00132">
    <property type="entry name" value="Hexapep"/>
    <property type="match status" value="1"/>
</dbReference>
<protein>
    <submittedName>
        <fullName evidence="5">Sugar O-acetyltransferase</fullName>
    </submittedName>
</protein>
<dbReference type="InterPro" id="IPR018357">
    <property type="entry name" value="Hexapep_transf_CS"/>
</dbReference>